<proteinExistence type="predicted"/>
<comment type="caution">
    <text evidence="1">The sequence shown here is derived from an EMBL/GenBank/DDBJ whole genome shotgun (WGS) entry which is preliminary data.</text>
</comment>
<keyword evidence="2" id="KW-1185">Reference proteome</keyword>
<dbReference type="Proteomes" id="UP001642484">
    <property type="component" value="Unassembled WGS sequence"/>
</dbReference>
<dbReference type="EMBL" id="CAXAMN010006557">
    <property type="protein sequence ID" value="CAK9018085.1"/>
    <property type="molecule type" value="Genomic_DNA"/>
</dbReference>
<reference evidence="1 2" key="1">
    <citation type="submission" date="2024-02" db="EMBL/GenBank/DDBJ databases">
        <authorList>
            <person name="Chen Y."/>
            <person name="Shah S."/>
            <person name="Dougan E. K."/>
            <person name="Thang M."/>
            <person name="Chan C."/>
        </authorList>
    </citation>
    <scope>NUCLEOTIDE SEQUENCE [LARGE SCALE GENOMIC DNA]</scope>
</reference>
<gene>
    <name evidence="1" type="ORF">CCMP2556_LOCUS13128</name>
</gene>
<protein>
    <submittedName>
        <fullName evidence="1">Uncharacterized protein</fullName>
    </submittedName>
</protein>
<evidence type="ECO:0000313" key="2">
    <source>
        <dbReference type="Proteomes" id="UP001642484"/>
    </source>
</evidence>
<evidence type="ECO:0000313" key="1">
    <source>
        <dbReference type="EMBL" id="CAK9018085.1"/>
    </source>
</evidence>
<organism evidence="1 2">
    <name type="scientific">Durusdinium trenchii</name>
    <dbReference type="NCBI Taxonomy" id="1381693"/>
    <lineage>
        <taxon>Eukaryota</taxon>
        <taxon>Sar</taxon>
        <taxon>Alveolata</taxon>
        <taxon>Dinophyceae</taxon>
        <taxon>Suessiales</taxon>
        <taxon>Symbiodiniaceae</taxon>
        <taxon>Durusdinium</taxon>
    </lineage>
</organism>
<name>A0ABP0JUD5_9DINO</name>
<sequence length="115" mass="12206">MPSTSMIVSGSVLHGLHGPQVNHPWPDRQSHAYWDVRQLTLGQVTFVGRTAPPSHARAPQGDVANVFRSSPRAVDSLVHPSTSVTKNIVGCPAALQVKPGTSCKINLTAGLFCSL</sequence>
<accession>A0ABP0JUD5</accession>